<feature type="region of interest" description="Disordered" evidence="4">
    <location>
        <begin position="1012"/>
        <end position="1057"/>
    </location>
</feature>
<dbReference type="GeneID" id="111350169"/>
<dbReference type="Pfam" id="PF00225">
    <property type="entry name" value="Kinesin"/>
    <property type="match status" value="1"/>
</dbReference>
<keyword evidence="1 3" id="KW-0547">Nucleotide-binding</keyword>
<dbReference type="OrthoDB" id="3176171at2759"/>
<gene>
    <name evidence="7" type="primary">LOC111350169</name>
</gene>
<protein>
    <submittedName>
        <fullName evidence="7">Kinesin heavy chain-like</fullName>
    </submittedName>
</protein>
<evidence type="ECO:0000259" key="5">
    <source>
        <dbReference type="PROSITE" id="PS50067"/>
    </source>
</evidence>
<feature type="binding site" evidence="3">
    <location>
        <begin position="105"/>
        <end position="112"/>
    </location>
    <ligand>
        <name>ATP</name>
        <dbReference type="ChEBI" id="CHEBI:30616"/>
    </ligand>
</feature>
<dbReference type="SUPFAM" id="SSF52540">
    <property type="entry name" value="P-loop containing nucleoside triphosphate hydrolases"/>
    <property type="match status" value="1"/>
</dbReference>
<dbReference type="InterPro" id="IPR027417">
    <property type="entry name" value="P-loop_NTPase"/>
</dbReference>
<dbReference type="PROSITE" id="PS50067">
    <property type="entry name" value="KINESIN_MOTOR_2"/>
    <property type="match status" value="1"/>
</dbReference>
<sequence length="1140" mass="127684">MSNVKLAIRVRPFSERELKSEKDRVPVVNVVDSNTVTITNIKVSISGAGDSRERIRQYYADYTFDSFCPGTHPSYASQEKVFESIGREVISSVSRGCSACVLAYGQSATGKTHTMMGSDAQPGLVPRLCKALYELQPFDFTISFLEIYNERVHDLLSGEVPLPPCHSLPRRRGNARKDLRVREHPSRGPYVQNLRRVSVQDVEALLSLVAEGTRRRRTAATRRNSTSSRSHALLEITTPHATLHLADLAGSEKASWEGCGGGRQKEGANINKSLVALSNVISALVNGGSTRGKFVPYRDSALTWLLKDCFTGGASTFIIATVSPSVVCYGESASTLRWAARARQLPTPRTVSCESHVATRAALQAQLNQLISELSRNHIRYVPETGKILFDEEHWAPRVNQNDSQHEDLNKVAIIGNIMNITRLKPDATNSESTASSVASGSSDVINTVDKNSTIASEINKEMDKLFGPALERASSGDDLKVIAPLRHKKRQFRSQEVLANDDISTISQSSNLVTTLPSQSEASINEAPSTDKTKVPHITILHDNQRAEIVASVTERLYTKLKKKEEAAVSKVESMVDRKIMEPLSELKICTNARQRLMELSQKAIRNKRRIGIPAHTQTRHTVTRVRDQAVDVQTDLYSYISRNGHPYAFCRDVATETVHMTPRCKEIAVGPTGSLHSCDVSTETKIVTYKNSNVMTDIVNQNERCTQTIIVPPPRRRKRSSTSKHVCCKENRNFSEECISAPVISINISQMYPVDTESQTSDDNSEKLKVAHSKSSVVTSTPDLLTNHSTIDPQNVIDIKEDEICVLVNVAEERKVPVIIQEDDDIKSIDPVKHNEEFPDTEDFALPRVSPNPARTVNSSEIKNMILGRNQNIYPYNIILSPPKERDSKRIVTFKDNHAGKTNDTASETRNVDETNGDINKNESASDMTTSDKEFPLEKDYESLYSDSTESSKVDTDSFIWKQGSSRTMGCLKKNYIPVYKSSKYKTTKARVFKDFLGLESEGHQLGLNSYETRENIRDVSSSDSRDTDNGSEYKSRRRKPYSENKSYYNRGRDYNDDVNEYQSIERKLINSCNNLEESVNRYENYVSNYKEGMKIDGVESTTRRPKEYLQHLVQLRREVVKAESDNTDSSSMDVSNK</sequence>
<organism evidence="6 7">
    <name type="scientific">Spodoptera litura</name>
    <name type="common">Asian cotton leafworm</name>
    <dbReference type="NCBI Taxonomy" id="69820"/>
    <lineage>
        <taxon>Eukaryota</taxon>
        <taxon>Metazoa</taxon>
        <taxon>Ecdysozoa</taxon>
        <taxon>Arthropoda</taxon>
        <taxon>Hexapoda</taxon>
        <taxon>Insecta</taxon>
        <taxon>Pterygota</taxon>
        <taxon>Neoptera</taxon>
        <taxon>Endopterygota</taxon>
        <taxon>Lepidoptera</taxon>
        <taxon>Glossata</taxon>
        <taxon>Ditrysia</taxon>
        <taxon>Noctuoidea</taxon>
        <taxon>Noctuidae</taxon>
        <taxon>Amphipyrinae</taxon>
        <taxon>Spodoptera</taxon>
    </lineage>
</organism>
<keyword evidence="3" id="KW-0505">Motor protein</keyword>
<dbReference type="RefSeq" id="XP_022817355.1">
    <property type="nucleotide sequence ID" value="XM_022961587.1"/>
</dbReference>
<name>A0A9J7INC8_SPOLT</name>
<dbReference type="InterPro" id="IPR036961">
    <property type="entry name" value="Kinesin_motor_dom_sf"/>
</dbReference>
<dbReference type="SMART" id="SM00129">
    <property type="entry name" value="KISc"/>
    <property type="match status" value="1"/>
</dbReference>
<proteinExistence type="inferred from homology"/>
<feature type="region of interest" description="Disordered" evidence="4">
    <location>
        <begin position="899"/>
        <end position="936"/>
    </location>
</feature>
<dbReference type="GO" id="GO:0005524">
    <property type="term" value="F:ATP binding"/>
    <property type="evidence" value="ECO:0007669"/>
    <property type="project" value="UniProtKB-UniRule"/>
</dbReference>
<feature type="compositionally biased region" description="Polar residues" evidence="4">
    <location>
        <begin position="919"/>
        <end position="931"/>
    </location>
</feature>
<dbReference type="KEGG" id="sliu:111350169"/>
<accession>A0A9J7INC8</accession>
<dbReference type="GO" id="GO:0007018">
    <property type="term" value="P:microtubule-based movement"/>
    <property type="evidence" value="ECO:0007669"/>
    <property type="project" value="InterPro"/>
</dbReference>
<dbReference type="GO" id="GO:0008017">
    <property type="term" value="F:microtubule binding"/>
    <property type="evidence" value="ECO:0007669"/>
    <property type="project" value="InterPro"/>
</dbReference>
<evidence type="ECO:0000313" key="7">
    <source>
        <dbReference type="RefSeq" id="XP_022817355.1"/>
    </source>
</evidence>
<comment type="similarity">
    <text evidence="3">Belongs to the TRAFAC class myosin-kinesin ATPase superfamily. Kinesin family.</text>
</comment>
<dbReference type="PANTHER" id="PTHR47117">
    <property type="entry name" value="STAR-RELATED LIPID TRANSFER PROTEIN 9"/>
    <property type="match status" value="1"/>
</dbReference>
<feature type="domain" description="Kinesin motor" evidence="5">
    <location>
        <begin position="3"/>
        <end position="345"/>
    </location>
</feature>
<keyword evidence="6" id="KW-1185">Reference proteome</keyword>
<reference evidence="7" key="1">
    <citation type="submission" date="2025-08" db="UniProtKB">
        <authorList>
            <consortium name="RefSeq"/>
        </authorList>
    </citation>
    <scope>IDENTIFICATION</scope>
    <source>
        <strain evidence="7">Ishihara</strain>
        <tissue evidence="7">Whole body</tissue>
    </source>
</reference>
<evidence type="ECO:0000256" key="4">
    <source>
        <dbReference type="SAM" id="MobiDB-lite"/>
    </source>
</evidence>
<dbReference type="Gene3D" id="3.40.850.10">
    <property type="entry name" value="Kinesin motor domain"/>
    <property type="match status" value="1"/>
</dbReference>
<evidence type="ECO:0000256" key="1">
    <source>
        <dbReference type="ARBA" id="ARBA00022741"/>
    </source>
</evidence>
<dbReference type="InterPro" id="IPR001752">
    <property type="entry name" value="Kinesin_motor_dom"/>
</dbReference>
<evidence type="ECO:0000256" key="3">
    <source>
        <dbReference type="PROSITE-ProRule" id="PRU00283"/>
    </source>
</evidence>
<keyword evidence="2 3" id="KW-0067">ATP-binding</keyword>
<evidence type="ECO:0000256" key="2">
    <source>
        <dbReference type="ARBA" id="ARBA00022840"/>
    </source>
</evidence>
<dbReference type="PANTHER" id="PTHR47117:SF6">
    <property type="entry name" value="KINESIN-LIKE PROTEIN KIF16B"/>
    <property type="match status" value="1"/>
</dbReference>
<dbReference type="Proteomes" id="UP000301870">
    <property type="component" value="Chromosome 11"/>
</dbReference>
<feature type="compositionally biased region" description="Basic and acidic residues" evidence="4">
    <location>
        <begin position="1026"/>
        <end position="1037"/>
    </location>
</feature>
<dbReference type="GO" id="GO:0003777">
    <property type="term" value="F:microtubule motor activity"/>
    <property type="evidence" value="ECO:0007669"/>
    <property type="project" value="InterPro"/>
</dbReference>
<dbReference type="AlphaFoldDB" id="A0A9J7INC8"/>
<evidence type="ECO:0000313" key="6">
    <source>
        <dbReference type="Proteomes" id="UP000301870"/>
    </source>
</evidence>
<dbReference type="PRINTS" id="PR00380">
    <property type="entry name" value="KINESINHEAVY"/>
</dbReference>